<sequence length="794" mass="90817">MSVEQDIPRSSLALTERALLFVREFRFHLYASRLTKFQEKIGKEFIFFDELPAAMGTEGNPLDKEFLFNQLISTLSGQGVSNEDVQKLKSAYQFADNKFATTPGQQYRKSGDPTIIHSLWIANLLAVNGVTNTDVQCAAILHDIYEDTPTSLEEIEQISSKKAVQLVDIVTKIRAEHLLGDKISSPKTKEQDEKATREKILEAIESDPRAILIKAADVIHNQITSDHVRDEIRIGKGNLALDFYEPLVRALGYTHFANAIGDYALRSVKKTQYEEIKLVKESADAKYIPQLQELASSWIELETYDGGELKADAIVIESASIYQIYQSLKERNVSEKHCRPAFKIICSSETELLRWHRFLNKKYESQIISEELDGNLNAFEPVIERVNLNLNGEQISIDINLVTKNMLIQPAHLFIDAIKLTQEEQKIANTRLDSFRNYYRQTILGKEDVTGEMLEAAKRGVIDVYDREENRYSIPVGATALDFAYRIGKNLGNDASGAIIYHEVDGVWVVIPKSKLNTILDGKVKVEFITSDNQIIEPNRYELVTTKKAIANVREKITQQLIELKSKSDRRLQSSKDFLLNLDNGRYIKNIRKLLGIEANDPNIPYPEFIQKTRDRGVKIIEAMYFAKRGKKLDTHIDDVFTGIFKRRFGKLDDFLINVGLIGLPYDENGVWDQWEEKKLDFETITPSWEIVDRLITFRESRWILRINVHDESGVFGFVGNLLTEYKANVQTRTTPDNYSRGRKTFFEIRFTSGSKEAVRKIKKAIFERYGDNVLILSASREKDQKEDIAGINL</sequence>
<dbReference type="EMBL" id="MGHH01000013">
    <property type="protein sequence ID" value="OGM64179.1"/>
    <property type="molecule type" value="Genomic_DNA"/>
</dbReference>
<dbReference type="STRING" id="1802521.A2893_03585"/>
<dbReference type="GO" id="GO:0042594">
    <property type="term" value="P:response to starvation"/>
    <property type="evidence" value="ECO:0007669"/>
    <property type="project" value="TreeGrafter"/>
</dbReference>
<protein>
    <recommendedName>
        <fullName evidence="1">HD/PDEase domain-containing protein</fullName>
    </recommendedName>
</protein>
<name>A0A1F8BKI1_9BACT</name>
<dbReference type="SUPFAM" id="SSF109604">
    <property type="entry name" value="HD-domain/PDEase-like"/>
    <property type="match status" value="1"/>
</dbReference>
<dbReference type="GO" id="GO:0008728">
    <property type="term" value="F:GTP diphosphokinase activity"/>
    <property type="evidence" value="ECO:0007669"/>
    <property type="project" value="TreeGrafter"/>
</dbReference>
<accession>A0A1F8BKI1</accession>
<dbReference type="Pfam" id="PF13328">
    <property type="entry name" value="HD_4"/>
    <property type="match status" value="1"/>
</dbReference>
<dbReference type="PANTHER" id="PTHR21262">
    <property type="entry name" value="GUANOSINE-3',5'-BIS DIPHOSPHATE 3'-PYROPHOSPHOHYDROLASE"/>
    <property type="match status" value="1"/>
</dbReference>
<comment type="caution">
    <text evidence="2">The sequence shown here is derived from an EMBL/GenBank/DDBJ whole genome shotgun (WGS) entry which is preliminary data.</text>
</comment>
<dbReference type="Gene3D" id="3.10.20.30">
    <property type="match status" value="1"/>
</dbReference>
<dbReference type="GO" id="GO:0008893">
    <property type="term" value="F:guanosine-3',5'-bis(diphosphate) 3'-diphosphatase activity"/>
    <property type="evidence" value="ECO:0007669"/>
    <property type="project" value="TreeGrafter"/>
</dbReference>
<proteinExistence type="predicted"/>
<dbReference type="GO" id="GO:0015969">
    <property type="term" value="P:guanosine tetraphosphate metabolic process"/>
    <property type="evidence" value="ECO:0007669"/>
    <property type="project" value="TreeGrafter"/>
</dbReference>
<evidence type="ECO:0000313" key="2">
    <source>
        <dbReference type="EMBL" id="OGM64179.1"/>
    </source>
</evidence>
<dbReference type="Pfam" id="PF02824">
    <property type="entry name" value="TGS"/>
    <property type="match status" value="1"/>
</dbReference>
<evidence type="ECO:0000313" key="3">
    <source>
        <dbReference type="Proteomes" id="UP000176725"/>
    </source>
</evidence>
<dbReference type="Proteomes" id="UP000176725">
    <property type="component" value="Unassembled WGS sequence"/>
</dbReference>
<dbReference type="SMART" id="SM00471">
    <property type="entry name" value="HDc"/>
    <property type="match status" value="1"/>
</dbReference>
<organism evidence="2 3">
    <name type="scientific">Candidatus Woesebacteria bacterium RIFCSPLOWO2_01_FULL_39_25</name>
    <dbReference type="NCBI Taxonomy" id="1802521"/>
    <lineage>
        <taxon>Bacteria</taxon>
        <taxon>Candidatus Woeseibacteriota</taxon>
    </lineage>
</organism>
<dbReference type="Gene3D" id="1.10.3210.10">
    <property type="entry name" value="Hypothetical protein af1432"/>
    <property type="match status" value="1"/>
</dbReference>
<gene>
    <name evidence="2" type="ORF">A2893_03585</name>
</gene>
<dbReference type="GO" id="GO:0005886">
    <property type="term" value="C:plasma membrane"/>
    <property type="evidence" value="ECO:0007669"/>
    <property type="project" value="TreeGrafter"/>
</dbReference>
<reference evidence="2 3" key="1">
    <citation type="journal article" date="2016" name="Nat. Commun.">
        <title>Thousands of microbial genomes shed light on interconnected biogeochemical processes in an aquifer system.</title>
        <authorList>
            <person name="Anantharaman K."/>
            <person name="Brown C.T."/>
            <person name="Hug L.A."/>
            <person name="Sharon I."/>
            <person name="Castelle C.J."/>
            <person name="Probst A.J."/>
            <person name="Thomas B.C."/>
            <person name="Singh A."/>
            <person name="Wilkins M.J."/>
            <person name="Karaoz U."/>
            <person name="Brodie E.L."/>
            <person name="Williams K.H."/>
            <person name="Hubbard S.S."/>
            <person name="Banfield J.F."/>
        </authorList>
    </citation>
    <scope>NUCLEOTIDE SEQUENCE [LARGE SCALE GENOMIC DNA]</scope>
</reference>
<dbReference type="SUPFAM" id="SSF81271">
    <property type="entry name" value="TGS-like"/>
    <property type="match status" value="1"/>
</dbReference>
<dbReference type="InterPro" id="IPR012675">
    <property type="entry name" value="Beta-grasp_dom_sf"/>
</dbReference>
<dbReference type="AlphaFoldDB" id="A0A1F8BKI1"/>
<dbReference type="InterPro" id="IPR003607">
    <property type="entry name" value="HD/PDEase_dom"/>
</dbReference>
<dbReference type="CDD" id="cd00077">
    <property type="entry name" value="HDc"/>
    <property type="match status" value="1"/>
</dbReference>
<dbReference type="PANTHER" id="PTHR21262:SF36">
    <property type="entry name" value="BIFUNCTIONAL (P)PPGPP SYNTHASE_HYDROLASE SPOT"/>
    <property type="match status" value="1"/>
</dbReference>
<evidence type="ECO:0000259" key="1">
    <source>
        <dbReference type="SMART" id="SM00471"/>
    </source>
</evidence>
<dbReference type="InterPro" id="IPR004095">
    <property type="entry name" value="TGS"/>
</dbReference>
<dbReference type="InterPro" id="IPR012676">
    <property type="entry name" value="TGS-like"/>
</dbReference>
<feature type="domain" description="HD/PDEase" evidence="1">
    <location>
        <begin position="110"/>
        <end position="231"/>
    </location>
</feature>